<keyword evidence="2" id="KW-1133">Transmembrane helix</keyword>
<protein>
    <recommendedName>
        <fullName evidence="3">Glycosyltransferase N-terminal domain-containing protein</fullName>
    </recommendedName>
</protein>
<keyword evidence="2" id="KW-0812">Transmembrane</keyword>
<dbReference type="Pfam" id="PF26168">
    <property type="entry name" value="Glyco_transf_N"/>
    <property type="match status" value="1"/>
</dbReference>
<evidence type="ECO:0000259" key="3">
    <source>
        <dbReference type="Pfam" id="PF26168"/>
    </source>
</evidence>
<evidence type="ECO:0000313" key="4">
    <source>
        <dbReference type="EMBL" id="CAI9764575.1"/>
    </source>
</evidence>
<dbReference type="Proteomes" id="UP000834106">
    <property type="component" value="Chromosome 7"/>
</dbReference>
<keyword evidence="5" id="KW-1185">Reference proteome</keyword>
<dbReference type="AlphaFoldDB" id="A0AAD2DVD6"/>
<feature type="transmembrane region" description="Helical" evidence="2">
    <location>
        <begin position="12"/>
        <end position="34"/>
    </location>
</feature>
<reference evidence="4" key="1">
    <citation type="submission" date="2023-05" db="EMBL/GenBank/DDBJ databases">
        <authorList>
            <person name="Huff M."/>
        </authorList>
    </citation>
    <scope>NUCLEOTIDE SEQUENCE</scope>
</reference>
<evidence type="ECO:0000256" key="1">
    <source>
        <dbReference type="ARBA" id="ARBA00009995"/>
    </source>
</evidence>
<sequence length="110" mass="12031">MKGFLKQTQSRILLGVQGHTFVFFLVSILVFIGYNFGNHSQENGVQNVMEVADVALVIVPLPAQGHLNQLLHLSRLVSAYDIPVHFVDIPPGKGSSPCLGPFGHNQHSFP</sequence>
<dbReference type="Gene3D" id="3.40.50.2000">
    <property type="entry name" value="Glycogen Phosphorylase B"/>
    <property type="match status" value="1"/>
</dbReference>
<evidence type="ECO:0000313" key="5">
    <source>
        <dbReference type="Proteomes" id="UP000834106"/>
    </source>
</evidence>
<dbReference type="InterPro" id="IPR058980">
    <property type="entry name" value="Glyco_transf_N"/>
</dbReference>
<gene>
    <name evidence="4" type="ORF">FPE_LOCUS12005</name>
</gene>
<proteinExistence type="inferred from homology"/>
<organism evidence="4 5">
    <name type="scientific">Fraxinus pennsylvanica</name>
    <dbReference type="NCBI Taxonomy" id="56036"/>
    <lineage>
        <taxon>Eukaryota</taxon>
        <taxon>Viridiplantae</taxon>
        <taxon>Streptophyta</taxon>
        <taxon>Embryophyta</taxon>
        <taxon>Tracheophyta</taxon>
        <taxon>Spermatophyta</taxon>
        <taxon>Magnoliopsida</taxon>
        <taxon>eudicotyledons</taxon>
        <taxon>Gunneridae</taxon>
        <taxon>Pentapetalae</taxon>
        <taxon>asterids</taxon>
        <taxon>lamiids</taxon>
        <taxon>Lamiales</taxon>
        <taxon>Oleaceae</taxon>
        <taxon>Oleeae</taxon>
        <taxon>Fraxinus</taxon>
    </lineage>
</organism>
<name>A0AAD2DVD6_9LAMI</name>
<comment type="similarity">
    <text evidence="1">Belongs to the UDP-glycosyltransferase family.</text>
</comment>
<feature type="domain" description="Glycosyltransferase N-terminal" evidence="3">
    <location>
        <begin position="53"/>
        <end position="87"/>
    </location>
</feature>
<dbReference type="EMBL" id="OU503042">
    <property type="protein sequence ID" value="CAI9764575.1"/>
    <property type="molecule type" value="Genomic_DNA"/>
</dbReference>
<keyword evidence="2" id="KW-0472">Membrane</keyword>
<evidence type="ECO:0000256" key="2">
    <source>
        <dbReference type="SAM" id="Phobius"/>
    </source>
</evidence>
<accession>A0AAD2DVD6</accession>